<accession>A0A0K9GUZ7</accession>
<organism evidence="1 2">
    <name type="scientific">Peribacillus loiseleuriae</name>
    <dbReference type="NCBI Taxonomy" id="1679170"/>
    <lineage>
        <taxon>Bacteria</taxon>
        <taxon>Bacillati</taxon>
        <taxon>Bacillota</taxon>
        <taxon>Bacilli</taxon>
        <taxon>Bacillales</taxon>
        <taxon>Bacillaceae</taxon>
        <taxon>Peribacillus</taxon>
    </lineage>
</organism>
<name>A0A0K9GUZ7_9BACI</name>
<dbReference type="InterPro" id="IPR003749">
    <property type="entry name" value="ThiS/MoaD-like"/>
</dbReference>
<dbReference type="AlphaFoldDB" id="A0A0K9GUZ7"/>
<dbReference type="EMBL" id="LFZW01000001">
    <property type="protein sequence ID" value="KMY50067.1"/>
    <property type="molecule type" value="Genomic_DNA"/>
</dbReference>
<dbReference type="CDD" id="cd00565">
    <property type="entry name" value="Ubl_ThiS"/>
    <property type="match status" value="1"/>
</dbReference>
<dbReference type="OrthoDB" id="9798559at2"/>
<evidence type="ECO:0000313" key="2">
    <source>
        <dbReference type="Proteomes" id="UP000037146"/>
    </source>
</evidence>
<dbReference type="InterPro" id="IPR016155">
    <property type="entry name" value="Mopterin_synth/thiamin_S_b"/>
</dbReference>
<dbReference type="PANTHER" id="PTHR34472">
    <property type="entry name" value="SULFUR CARRIER PROTEIN THIS"/>
    <property type="match status" value="1"/>
</dbReference>
<comment type="caution">
    <text evidence="1">The sequence shown here is derived from an EMBL/GenBank/DDBJ whole genome shotgun (WGS) entry which is preliminary data.</text>
</comment>
<dbReference type="Pfam" id="PF02597">
    <property type="entry name" value="ThiS"/>
    <property type="match status" value="1"/>
</dbReference>
<gene>
    <name evidence="1" type="ORF">AC625_11570</name>
</gene>
<dbReference type="Gene3D" id="3.10.20.30">
    <property type="match status" value="1"/>
</dbReference>
<dbReference type="RefSeq" id="WP_049681420.1">
    <property type="nucleotide sequence ID" value="NZ_LFZW01000001.1"/>
</dbReference>
<dbReference type="SUPFAM" id="SSF54285">
    <property type="entry name" value="MoaD/ThiS"/>
    <property type="match status" value="1"/>
</dbReference>
<keyword evidence="2" id="KW-1185">Reference proteome</keyword>
<dbReference type="InterPro" id="IPR010035">
    <property type="entry name" value="Thi_S"/>
</dbReference>
<dbReference type="NCBIfam" id="TIGR01683">
    <property type="entry name" value="thiS"/>
    <property type="match status" value="1"/>
</dbReference>
<proteinExistence type="predicted"/>
<dbReference type="PATRIC" id="fig|1679170.3.peg.2615"/>
<protein>
    <submittedName>
        <fullName evidence="1">Thiamine biosynthesis protein ThiS</fullName>
    </submittedName>
</protein>
<dbReference type="Proteomes" id="UP000037146">
    <property type="component" value="Unassembled WGS sequence"/>
</dbReference>
<evidence type="ECO:0000313" key="1">
    <source>
        <dbReference type="EMBL" id="KMY50067.1"/>
    </source>
</evidence>
<sequence>MSIILNGNNVDHQEGVNTVEQLLSHYHLENRIVVVEVNKEIVMKENYKTMSLSHGDVVEIIHFVGGG</sequence>
<reference evidence="2" key="1">
    <citation type="submission" date="2015-07" db="EMBL/GenBank/DDBJ databases">
        <title>Genome sequencing project for genomic taxonomy and phylogenomics of Bacillus-like bacteria.</title>
        <authorList>
            <person name="Liu B."/>
            <person name="Wang J."/>
            <person name="Zhu Y."/>
            <person name="Liu G."/>
            <person name="Chen Q."/>
            <person name="Chen Z."/>
            <person name="Lan J."/>
            <person name="Che J."/>
            <person name="Ge C."/>
            <person name="Shi H."/>
            <person name="Pan Z."/>
            <person name="Liu X."/>
        </authorList>
    </citation>
    <scope>NUCLEOTIDE SEQUENCE [LARGE SCALE GENOMIC DNA]</scope>
    <source>
        <strain evidence="2">FJAT-27997</strain>
    </source>
</reference>
<dbReference type="InterPro" id="IPR012675">
    <property type="entry name" value="Beta-grasp_dom_sf"/>
</dbReference>
<dbReference type="STRING" id="1679170.AC625_11570"/>
<dbReference type="PANTHER" id="PTHR34472:SF1">
    <property type="entry name" value="SULFUR CARRIER PROTEIN THIS"/>
    <property type="match status" value="1"/>
</dbReference>